<dbReference type="Pfam" id="PF13456">
    <property type="entry name" value="RVT_3"/>
    <property type="match status" value="1"/>
</dbReference>
<dbReference type="InterPro" id="IPR036397">
    <property type="entry name" value="RNaseH_sf"/>
</dbReference>
<evidence type="ECO:0000256" key="6">
    <source>
        <dbReference type="SAM" id="MobiDB-lite"/>
    </source>
</evidence>
<evidence type="ECO:0000313" key="9">
    <source>
        <dbReference type="Proteomes" id="UP000634136"/>
    </source>
</evidence>
<dbReference type="Pfam" id="PF04900">
    <property type="entry name" value="Fcf1"/>
    <property type="match status" value="1"/>
</dbReference>
<dbReference type="InterPro" id="IPR002156">
    <property type="entry name" value="RNaseH_domain"/>
</dbReference>
<feature type="domain" description="PIN" evidence="7">
    <location>
        <begin position="586"/>
        <end position="685"/>
    </location>
</feature>
<dbReference type="InterPro" id="IPR029060">
    <property type="entry name" value="PIN-like_dom_sf"/>
</dbReference>
<dbReference type="GO" id="GO:0004523">
    <property type="term" value="F:RNA-DNA hybrid ribonuclease activity"/>
    <property type="evidence" value="ECO:0007669"/>
    <property type="project" value="InterPro"/>
</dbReference>
<dbReference type="SUPFAM" id="SSF88723">
    <property type="entry name" value="PIN domain-like"/>
    <property type="match status" value="1"/>
</dbReference>
<organism evidence="8 9">
    <name type="scientific">Senna tora</name>
    <dbReference type="NCBI Taxonomy" id="362788"/>
    <lineage>
        <taxon>Eukaryota</taxon>
        <taxon>Viridiplantae</taxon>
        <taxon>Streptophyta</taxon>
        <taxon>Embryophyta</taxon>
        <taxon>Tracheophyta</taxon>
        <taxon>Spermatophyta</taxon>
        <taxon>Magnoliopsida</taxon>
        <taxon>eudicotyledons</taxon>
        <taxon>Gunneridae</taxon>
        <taxon>Pentapetalae</taxon>
        <taxon>rosids</taxon>
        <taxon>fabids</taxon>
        <taxon>Fabales</taxon>
        <taxon>Fabaceae</taxon>
        <taxon>Caesalpinioideae</taxon>
        <taxon>Cassia clade</taxon>
        <taxon>Senna</taxon>
    </lineage>
</organism>
<dbReference type="InterPro" id="IPR026960">
    <property type="entry name" value="RVT-Znf"/>
</dbReference>
<keyword evidence="2" id="KW-0690">Ribosome biogenesis</keyword>
<comment type="subcellular location">
    <subcellularLocation>
        <location evidence="1">Nucleus</location>
        <location evidence="1">Nucleolus</location>
    </subcellularLocation>
</comment>
<keyword evidence="3" id="KW-0698">rRNA processing</keyword>
<dbReference type="GO" id="GO:0042274">
    <property type="term" value="P:ribosomal small subunit biogenesis"/>
    <property type="evidence" value="ECO:0007669"/>
    <property type="project" value="UniProtKB-ARBA"/>
</dbReference>
<dbReference type="OrthoDB" id="76105at2759"/>
<name>A0A834WLD3_9FABA</name>
<keyword evidence="4" id="KW-0539">Nucleus</keyword>
<dbReference type="InterPro" id="IPR006984">
    <property type="entry name" value="Fcf1/UTP23"/>
</dbReference>
<reference evidence="8" key="1">
    <citation type="submission" date="2020-09" db="EMBL/GenBank/DDBJ databases">
        <title>Genome-Enabled Discovery of Anthraquinone Biosynthesis in Senna tora.</title>
        <authorList>
            <person name="Kang S.-H."/>
            <person name="Pandey R.P."/>
            <person name="Lee C.-M."/>
            <person name="Sim J.-S."/>
            <person name="Jeong J.-T."/>
            <person name="Choi B.-S."/>
            <person name="Jung M."/>
            <person name="Ginzburg D."/>
            <person name="Zhao K."/>
            <person name="Won S.Y."/>
            <person name="Oh T.-J."/>
            <person name="Yu Y."/>
            <person name="Kim N.-H."/>
            <person name="Lee O.R."/>
            <person name="Lee T.-H."/>
            <person name="Bashyal P."/>
            <person name="Kim T.-S."/>
            <person name="Lee W.-H."/>
            <person name="Kawkins C."/>
            <person name="Kim C.-K."/>
            <person name="Kim J.S."/>
            <person name="Ahn B.O."/>
            <person name="Rhee S.Y."/>
            <person name="Sohng J.K."/>
        </authorList>
    </citation>
    <scope>NUCLEOTIDE SEQUENCE</scope>
    <source>
        <tissue evidence="8">Leaf</tissue>
    </source>
</reference>
<dbReference type="SMART" id="SM00670">
    <property type="entry name" value="PINc"/>
    <property type="match status" value="1"/>
</dbReference>
<dbReference type="Gene3D" id="3.40.50.1010">
    <property type="entry name" value="5'-nuclease"/>
    <property type="match status" value="1"/>
</dbReference>
<evidence type="ECO:0000256" key="3">
    <source>
        <dbReference type="ARBA" id="ARBA00022552"/>
    </source>
</evidence>
<keyword evidence="9" id="KW-1185">Reference proteome</keyword>
<gene>
    <name evidence="8" type="ORF">G2W53_021710</name>
</gene>
<dbReference type="InterPro" id="IPR044730">
    <property type="entry name" value="RNase_H-like_dom_plant"/>
</dbReference>
<evidence type="ECO:0000313" key="8">
    <source>
        <dbReference type="EMBL" id="KAF7823566.1"/>
    </source>
</evidence>
<dbReference type="PANTHER" id="PTHR12416">
    <property type="entry name" value="RRNA-PROCESSING PROTEIN UTP23 HOMOLOG"/>
    <property type="match status" value="1"/>
</dbReference>
<evidence type="ECO:0000256" key="4">
    <source>
        <dbReference type="ARBA" id="ARBA00023242"/>
    </source>
</evidence>
<comment type="caution">
    <text evidence="8">The sequence shown here is derived from an EMBL/GenBank/DDBJ whole genome shotgun (WGS) entry which is preliminary data.</text>
</comment>
<evidence type="ECO:0000259" key="7">
    <source>
        <dbReference type="SMART" id="SM00670"/>
    </source>
</evidence>
<dbReference type="GO" id="GO:0032040">
    <property type="term" value="C:small-subunit processome"/>
    <property type="evidence" value="ECO:0007669"/>
    <property type="project" value="InterPro"/>
</dbReference>
<dbReference type="InterPro" id="IPR037503">
    <property type="entry name" value="Fcf1_PIN"/>
</dbReference>
<evidence type="ECO:0000256" key="1">
    <source>
        <dbReference type="ARBA" id="ARBA00004604"/>
    </source>
</evidence>
<dbReference type="EMBL" id="JAAIUW010000007">
    <property type="protein sequence ID" value="KAF7823566.1"/>
    <property type="molecule type" value="Genomic_DNA"/>
</dbReference>
<dbReference type="Pfam" id="PF13966">
    <property type="entry name" value="zf-RVT"/>
    <property type="match status" value="1"/>
</dbReference>
<evidence type="ECO:0000256" key="2">
    <source>
        <dbReference type="ARBA" id="ARBA00022517"/>
    </source>
</evidence>
<protein>
    <submittedName>
        <fullName evidence="8">rRNA-processing protein FCF1-like protein</fullName>
    </submittedName>
</protein>
<evidence type="ECO:0000256" key="5">
    <source>
        <dbReference type="ARBA" id="ARBA00024026"/>
    </source>
</evidence>
<feature type="region of interest" description="Disordered" evidence="6">
    <location>
        <begin position="1"/>
        <end position="23"/>
    </location>
</feature>
<dbReference type="AlphaFoldDB" id="A0A834WLD3"/>
<dbReference type="GO" id="GO:0006364">
    <property type="term" value="P:rRNA processing"/>
    <property type="evidence" value="ECO:0007669"/>
    <property type="project" value="UniProtKB-KW"/>
</dbReference>
<accession>A0A834WLD3</accession>
<dbReference type="InterPro" id="IPR002716">
    <property type="entry name" value="PIN_dom"/>
</dbReference>
<dbReference type="CDD" id="cd06222">
    <property type="entry name" value="RNase_H_like"/>
    <property type="match status" value="1"/>
</dbReference>
<dbReference type="Gene3D" id="3.30.420.10">
    <property type="entry name" value="Ribonuclease H-like superfamily/Ribonuclease H"/>
    <property type="match status" value="1"/>
</dbReference>
<dbReference type="GO" id="GO:0003676">
    <property type="term" value="F:nucleic acid binding"/>
    <property type="evidence" value="ECO:0007669"/>
    <property type="project" value="InterPro"/>
</dbReference>
<dbReference type="FunFam" id="3.40.50.1010:FF:000004">
    <property type="entry name" value="rRNA-processing protein FCF1 homolog"/>
    <property type="match status" value="1"/>
</dbReference>
<dbReference type="CDD" id="cd09864">
    <property type="entry name" value="PIN_Fcf1-like"/>
    <property type="match status" value="1"/>
</dbReference>
<proteinExistence type="inferred from homology"/>
<dbReference type="Proteomes" id="UP000634136">
    <property type="component" value="Unassembled WGS sequence"/>
</dbReference>
<sequence>MSKGDANEEGGGTSVEQNNTREVSIMEIVATEVSKEVGEKKRNYDGVENSKVEEEETKIDVTKGISNIDPKMKMTGMKMWKRMARENGAVPGPNKVEMTGEKRKVTTSDMVVEVEEEAGVPMVTPSILTRASHIEIVEERVCDLLNEEGTDWDDAKLRARFDESTCLRIKSIPPNIDQGEDRWIWEYDNKGIYSVKSGYRNDMATVRSQLDLGLDIDEGETSKFWKRLWKLPIISKYKVFLWRACLGIVPTIEMLEHRGMSINESCGMCNDAPKDVYHALVDCPEIQMMWVMAKFDYSSRLFHANILEWLVIEAAEWEEEQLATLAVAMYIAWERRNMKKFANEVLKAEDLWPRVERIMDEMQVATFTDDQNKSEPTSFVWEKPEYPYKKLNVDATVCKDGGGSMGGLVRDETGVCLGEFMCSVLFPNESVLLEAMAIKNGLKLARDIGCTHVMVESDAKLVIEMLKTPCDHASTLNAICKDILRFCVSFQYNEARLRFRTKTKLNQAVRFCLASAPSSSDCWTTFTLLLLPLNPSGRNFLETECYKEEVLNPNKKDLSKEKLPRNVPYYPSSLFFTHNTELGPPYRVLVDTNFINFSIQNKLDLEKGMMDCLYAKCTPCITDCVIAELEKLGQKYRVALRIAKDPRFVRLPCTHKGTYADDCIVERVTELRCYIVATCDRDLKRRIRKIPGVPIMYITQHKYSIERLPEATIGGVLLARSMNLLPNQQELKG</sequence>
<comment type="similarity">
    <text evidence="5">Belongs to the UTP23/FCF1 family. FCF1 subfamily.</text>
</comment>